<comment type="similarity">
    <text evidence="5">Belongs to the thioesterase PaaI family.</text>
</comment>
<dbReference type="FunFam" id="3.10.129.10:FF:000021">
    <property type="entry name" value="Acyl-coenzyme A thioesterase 13"/>
    <property type="match status" value="1"/>
</dbReference>
<proteinExistence type="inferred from homology"/>
<dbReference type="GO" id="GO:0005739">
    <property type="term" value="C:mitochondrion"/>
    <property type="evidence" value="ECO:0007669"/>
    <property type="project" value="UniProtKB-SubCell"/>
</dbReference>
<evidence type="ECO:0000256" key="2">
    <source>
        <dbReference type="ARBA" id="ARBA00004173"/>
    </source>
</evidence>
<evidence type="ECO:0000256" key="14">
    <source>
        <dbReference type="ARBA" id="ARBA00058205"/>
    </source>
</evidence>
<evidence type="ECO:0000256" key="11">
    <source>
        <dbReference type="ARBA" id="ARBA00023212"/>
    </source>
</evidence>
<comment type="subcellular location">
    <subcellularLocation>
        <location evidence="3">Cytoplasm</location>
        <location evidence="3">Cytoskeleton</location>
        <location evidence="3">Spindle</location>
    </subcellularLocation>
    <subcellularLocation>
        <location evidence="4">Cytoplasm</location>
        <location evidence="4">Cytosol</location>
    </subcellularLocation>
    <subcellularLocation>
        <location evidence="2">Mitochondrion</location>
    </subcellularLocation>
    <subcellularLocation>
        <location evidence="1">Nucleus</location>
    </subcellularLocation>
</comment>
<dbReference type="EMBL" id="BQKI01000057">
    <property type="protein sequence ID" value="GJN13266.1"/>
    <property type="molecule type" value="Genomic_DNA"/>
</dbReference>
<comment type="catalytic activity">
    <reaction evidence="13">
        <text>a fatty acyl-CoA + H2O = a fatty acid + CoA + H(+)</text>
        <dbReference type="Rhea" id="RHEA:16781"/>
        <dbReference type="ChEBI" id="CHEBI:15377"/>
        <dbReference type="ChEBI" id="CHEBI:15378"/>
        <dbReference type="ChEBI" id="CHEBI:28868"/>
        <dbReference type="ChEBI" id="CHEBI:57287"/>
        <dbReference type="ChEBI" id="CHEBI:77636"/>
    </reaction>
    <physiologicalReaction direction="left-to-right" evidence="13">
        <dbReference type="Rhea" id="RHEA:16782"/>
    </physiologicalReaction>
</comment>
<dbReference type="GO" id="GO:0005634">
    <property type="term" value="C:nucleus"/>
    <property type="evidence" value="ECO:0007669"/>
    <property type="project" value="UniProtKB-SubCell"/>
</dbReference>
<evidence type="ECO:0000256" key="13">
    <source>
        <dbReference type="ARBA" id="ARBA00052976"/>
    </source>
</evidence>
<evidence type="ECO:0000256" key="9">
    <source>
        <dbReference type="ARBA" id="ARBA00023098"/>
    </source>
</evidence>
<gene>
    <name evidence="19" type="primary">ga31619</name>
    <name evidence="19" type="ORF">PR202_ga31619</name>
</gene>
<evidence type="ECO:0000256" key="3">
    <source>
        <dbReference type="ARBA" id="ARBA00004186"/>
    </source>
</evidence>
<dbReference type="GO" id="GO:0006629">
    <property type="term" value="P:lipid metabolic process"/>
    <property type="evidence" value="ECO:0007669"/>
    <property type="project" value="UniProtKB-KW"/>
</dbReference>
<reference evidence="19" key="2">
    <citation type="submission" date="2021-12" db="EMBL/GenBank/DDBJ databases">
        <title>Resequencing data analysis of finger millet.</title>
        <authorList>
            <person name="Hatakeyama M."/>
            <person name="Aluri S."/>
            <person name="Balachadran M.T."/>
            <person name="Sivarajan S.R."/>
            <person name="Poveda L."/>
            <person name="Shimizu-Inatsugi R."/>
            <person name="Schlapbach R."/>
            <person name="Sreeman S.M."/>
            <person name="Shimizu K.K."/>
        </authorList>
    </citation>
    <scope>NUCLEOTIDE SEQUENCE</scope>
</reference>
<evidence type="ECO:0000256" key="16">
    <source>
        <dbReference type="ARBA" id="ARBA00067273"/>
    </source>
</evidence>
<dbReference type="GO" id="GO:0005819">
    <property type="term" value="C:spindle"/>
    <property type="evidence" value="ECO:0007669"/>
    <property type="project" value="UniProtKB-SubCell"/>
</dbReference>
<sequence length="179" mass="18688">MAESKTTAAAEEQLRVSDEDGARVDALDRSASAMQREGEVVPSFFEGFALQGIRVDAIHPGRILCSFTVPARLTSSSTNRQQLAVGAVVALVDEIGSAVSVSDGKQLKVSVDMSVALVDLAAAASGDTLRITARTLGHKGFYSGTHVLIVNAATGQVVAEGRHSLFGKLKPPSIIKSNI</sequence>
<keyword evidence="7" id="KW-0378">Hydrolase</keyword>
<evidence type="ECO:0000256" key="4">
    <source>
        <dbReference type="ARBA" id="ARBA00004514"/>
    </source>
</evidence>
<keyword evidence="10" id="KW-0496">Mitochondrion</keyword>
<keyword evidence="6" id="KW-0963">Cytoplasm</keyword>
<name>A0AAV5DSX4_ELECO</name>
<evidence type="ECO:0000256" key="6">
    <source>
        <dbReference type="ARBA" id="ARBA00022490"/>
    </source>
</evidence>
<evidence type="ECO:0000313" key="20">
    <source>
        <dbReference type="Proteomes" id="UP001054889"/>
    </source>
</evidence>
<keyword evidence="20" id="KW-1185">Reference proteome</keyword>
<reference evidence="19" key="1">
    <citation type="journal article" date="2018" name="DNA Res.">
        <title>Multiple hybrid de novo genome assembly of finger millet, an orphan allotetraploid crop.</title>
        <authorList>
            <person name="Hatakeyama M."/>
            <person name="Aluri S."/>
            <person name="Balachadran M.T."/>
            <person name="Sivarajan S.R."/>
            <person name="Patrignani A."/>
            <person name="Gruter S."/>
            <person name="Poveda L."/>
            <person name="Shimizu-Inatsugi R."/>
            <person name="Baeten J."/>
            <person name="Francoijs K.J."/>
            <person name="Nataraja K.N."/>
            <person name="Reddy Y.A.N."/>
            <person name="Phadnis S."/>
            <person name="Ravikumar R.L."/>
            <person name="Schlapbach R."/>
            <person name="Sreeman S.M."/>
            <person name="Shimizu K.K."/>
        </authorList>
    </citation>
    <scope>NUCLEOTIDE SEQUENCE</scope>
</reference>
<evidence type="ECO:0000313" key="19">
    <source>
        <dbReference type="EMBL" id="GJN13266.1"/>
    </source>
</evidence>
<keyword evidence="9" id="KW-0443">Lipid metabolism</keyword>
<evidence type="ECO:0000256" key="12">
    <source>
        <dbReference type="ARBA" id="ARBA00023242"/>
    </source>
</evidence>
<evidence type="ECO:0000256" key="7">
    <source>
        <dbReference type="ARBA" id="ARBA00022801"/>
    </source>
</evidence>
<evidence type="ECO:0000256" key="17">
    <source>
        <dbReference type="ARBA" id="ARBA00081533"/>
    </source>
</evidence>
<dbReference type="Gene3D" id="3.10.129.10">
    <property type="entry name" value="Hotdog Thioesterase"/>
    <property type="match status" value="1"/>
</dbReference>
<dbReference type="InterPro" id="IPR039298">
    <property type="entry name" value="ACOT13"/>
</dbReference>
<evidence type="ECO:0000256" key="5">
    <source>
        <dbReference type="ARBA" id="ARBA00008324"/>
    </source>
</evidence>
<evidence type="ECO:0000256" key="15">
    <source>
        <dbReference type="ARBA" id="ARBA00064709"/>
    </source>
</evidence>
<evidence type="ECO:0000256" key="8">
    <source>
        <dbReference type="ARBA" id="ARBA00022990"/>
    </source>
</evidence>
<evidence type="ECO:0000256" key="18">
    <source>
        <dbReference type="ARBA" id="ARBA00083956"/>
    </source>
</evidence>
<dbReference type="PANTHER" id="PTHR21660">
    <property type="entry name" value="THIOESTERASE SUPERFAMILY MEMBER-RELATED"/>
    <property type="match status" value="1"/>
</dbReference>
<accession>A0AAV5DSX4</accession>
<protein>
    <recommendedName>
        <fullName evidence="16">Acyl-coenzyme A thioesterase 13</fullName>
    </recommendedName>
    <alternativeName>
        <fullName evidence="17">Hotdog-fold thioesterase superfamily member 2</fullName>
    </alternativeName>
    <alternativeName>
        <fullName evidence="18">Thioesterase superfamily member 2</fullName>
    </alternativeName>
</protein>
<dbReference type="GO" id="GO:0047617">
    <property type="term" value="F:fatty acyl-CoA hydrolase activity"/>
    <property type="evidence" value="ECO:0007669"/>
    <property type="project" value="InterPro"/>
</dbReference>
<comment type="caution">
    <text evidence="19">The sequence shown here is derived from an EMBL/GenBank/DDBJ whole genome shotgun (WGS) entry which is preliminary data.</text>
</comment>
<keyword evidence="11" id="KW-0206">Cytoskeleton</keyword>
<dbReference type="PANTHER" id="PTHR21660:SF8">
    <property type="entry name" value="OS02G0521700 PROTEIN"/>
    <property type="match status" value="1"/>
</dbReference>
<dbReference type="InterPro" id="IPR029069">
    <property type="entry name" value="HotDog_dom_sf"/>
</dbReference>
<keyword evidence="8" id="KW-0007">Acetylation</keyword>
<dbReference type="Proteomes" id="UP001054889">
    <property type="component" value="Unassembled WGS sequence"/>
</dbReference>
<dbReference type="AlphaFoldDB" id="A0AAV5DSX4"/>
<comment type="function">
    <text evidence="14">Catalyzes the hydrolysis of acyl-CoAs into free fatty acids and coenzyme A (CoASH), regulating their respective intracellular levels. Has acyl-CoA thioesterase activity towards medium (C12) and long-chain (C18) fatty acyl-CoA substrates. Can also hydrolyze 3-hydroxyphenylacetyl-CoA and 3,4-dihydroxyphenylacetyl-CoA (in vitro). May play a role in controlling adaptive thermogenesis.</text>
</comment>
<keyword evidence="12" id="KW-0539">Nucleus</keyword>
<organism evidence="19 20">
    <name type="scientific">Eleusine coracana subsp. coracana</name>
    <dbReference type="NCBI Taxonomy" id="191504"/>
    <lineage>
        <taxon>Eukaryota</taxon>
        <taxon>Viridiplantae</taxon>
        <taxon>Streptophyta</taxon>
        <taxon>Embryophyta</taxon>
        <taxon>Tracheophyta</taxon>
        <taxon>Spermatophyta</taxon>
        <taxon>Magnoliopsida</taxon>
        <taxon>Liliopsida</taxon>
        <taxon>Poales</taxon>
        <taxon>Poaceae</taxon>
        <taxon>PACMAD clade</taxon>
        <taxon>Chloridoideae</taxon>
        <taxon>Cynodonteae</taxon>
        <taxon>Eleusininae</taxon>
        <taxon>Eleusine</taxon>
    </lineage>
</organism>
<dbReference type="SUPFAM" id="SSF54637">
    <property type="entry name" value="Thioesterase/thiol ester dehydrase-isomerase"/>
    <property type="match status" value="1"/>
</dbReference>
<evidence type="ECO:0000256" key="1">
    <source>
        <dbReference type="ARBA" id="ARBA00004123"/>
    </source>
</evidence>
<evidence type="ECO:0000256" key="10">
    <source>
        <dbReference type="ARBA" id="ARBA00023128"/>
    </source>
</evidence>
<dbReference type="GO" id="GO:0005829">
    <property type="term" value="C:cytosol"/>
    <property type="evidence" value="ECO:0007669"/>
    <property type="project" value="UniProtKB-SubCell"/>
</dbReference>
<comment type="subunit">
    <text evidence="15">Homotetramer. Interacts with PCTP.</text>
</comment>